<feature type="compositionally biased region" description="Basic and acidic residues" evidence="1">
    <location>
        <begin position="90"/>
        <end position="100"/>
    </location>
</feature>
<dbReference type="AlphaFoldDB" id="A0A653L7N6"/>
<accession>A0A653L7N6</accession>
<protein>
    <submittedName>
        <fullName evidence="2">Uncharacterized protein</fullName>
    </submittedName>
</protein>
<feature type="compositionally biased region" description="Polar residues" evidence="1">
    <location>
        <begin position="10"/>
        <end position="20"/>
    </location>
</feature>
<feature type="region of interest" description="Disordered" evidence="1">
    <location>
        <begin position="390"/>
        <end position="436"/>
    </location>
</feature>
<sequence>MSALGACTLTGRQHQWQGSQDLPLRQGREDKHHHIAEPQRHDNRHHVGGELGHQIVGGDQRHYARQPDQQTLGKVAVSLDIGELIAVEHHKDKEDGEVEQHRHRPHVIGGEEQQHQRLARQQHQAKEGQTDDGGEAEDPAPDHPYLAVIAIAQIDRQLRQHKAVDGEDKQGGHIGEDGAHHHLKIPQLVDAEVADGEQHSDVDHQDTGPRLQRGGKALLHIAHHLGAERHLGERLGGDGPTARNIHITGDSERREGQPVEERGKRIHPEPKVAGHKQQAVGQRLQPGDPVGELIHPVHGHQIGEIDLEPQPEDDPHQLQILHPDMEPVLDIGDHRPPGEQHDADKEVAKDIDDVPIVFGLGVAHHHGGAKTCHQDKGEGDQIHHTVEQRQLPLGDPLRQPHLEGEADNDADQRGPHPGDKGLLEARERGVLHNENG</sequence>
<dbReference type="EMBL" id="CABWLC010000018">
    <property type="protein sequence ID" value="VXA87077.1"/>
    <property type="molecule type" value="Genomic_DNA"/>
</dbReference>
<feature type="compositionally biased region" description="Basic and acidic residues" evidence="1">
    <location>
        <begin position="398"/>
        <end position="436"/>
    </location>
</feature>
<feature type="region of interest" description="Disordered" evidence="1">
    <location>
        <begin position="232"/>
        <end position="278"/>
    </location>
</feature>
<evidence type="ECO:0000313" key="2">
    <source>
        <dbReference type="EMBL" id="VXA87077.1"/>
    </source>
</evidence>
<reference evidence="2 3" key="1">
    <citation type="submission" date="2019-10" db="EMBL/GenBank/DDBJ databases">
        <authorList>
            <person name="Karimi E."/>
        </authorList>
    </citation>
    <scope>NUCLEOTIDE SEQUENCE [LARGE SCALE GENOMIC DNA]</scope>
    <source>
        <strain evidence="2">Aeromonas sp. 8C</strain>
    </source>
</reference>
<gene>
    <name evidence="2" type="ORF">AERO8C_50011</name>
</gene>
<organism evidence="2 3">
    <name type="scientific">Aeromonas veronii</name>
    <dbReference type="NCBI Taxonomy" id="654"/>
    <lineage>
        <taxon>Bacteria</taxon>
        <taxon>Pseudomonadati</taxon>
        <taxon>Pseudomonadota</taxon>
        <taxon>Gammaproteobacteria</taxon>
        <taxon>Aeromonadales</taxon>
        <taxon>Aeromonadaceae</taxon>
        <taxon>Aeromonas</taxon>
    </lineage>
</organism>
<feature type="region of interest" description="Disordered" evidence="1">
    <location>
        <begin position="1"/>
        <end position="22"/>
    </location>
</feature>
<dbReference type="Proteomes" id="UP000439123">
    <property type="component" value="Unassembled WGS sequence"/>
</dbReference>
<evidence type="ECO:0000256" key="1">
    <source>
        <dbReference type="SAM" id="MobiDB-lite"/>
    </source>
</evidence>
<feature type="compositionally biased region" description="Basic and acidic residues" evidence="1">
    <location>
        <begin position="249"/>
        <end position="272"/>
    </location>
</feature>
<name>A0A653L7N6_AERVE</name>
<feature type="region of interest" description="Disordered" evidence="1">
    <location>
        <begin position="90"/>
        <end position="141"/>
    </location>
</feature>
<proteinExistence type="predicted"/>
<evidence type="ECO:0000313" key="3">
    <source>
        <dbReference type="Proteomes" id="UP000439123"/>
    </source>
</evidence>
<feature type="compositionally biased region" description="Acidic residues" evidence="1">
    <location>
        <begin position="130"/>
        <end position="139"/>
    </location>
</feature>